<evidence type="ECO:0000313" key="9">
    <source>
        <dbReference type="Proteomes" id="UP000186074"/>
    </source>
</evidence>
<dbReference type="GO" id="GO:0016491">
    <property type="term" value="F:oxidoreductase activity"/>
    <property type="evidence" value="ECO:0007669"/>
    <property type="project" value="InterPro"/>
</dbReference>
<dbReference type="Pfam" id="PF21349">
    <property type="entry name" value="RUBY_RBDX"/>
    <property type="match status" value="1"/>
</dbReference>
<dbReference type="InterPro" id="IPR012347">
    <property type="entry name" value="Ferritin-like"/>
</dbReference>
<evidence type="ECO:0000259" key="6">
    <source>
        <dbReference type="PROSITE" id="PS50903"/>
    </source>
</evidence>
<evidence type="ECO:0000256" key="1">
    <source>
        <dbReference type="ARBA" id="ARBA00001965"/>
    </source>
</evidence>
<gene>
    <name evidence="8" type="ORF">LPB137_09450</name>
</gene>
<name>A0A1P8KNG4_9BACT</name>
<dbReference type="RefSeq" id="WP_076087403.1">
    <property type="nucleotide sequence ID" value="NZ_CP019070.1"/>
</dbReference>
<dbReference type="InterPro" id="IPR009040">
    <property type="entry name" value="Ferritin-like_diiron"/>
</dbReference>
<evidence type="ECO:0000256" key="3">
    <source>
        <dbReference type="ARBA" id="ARBA00022723"/>
    </source>
</evidence>
<keyword evidence="3" id="KW-0479">Metal-binding</keyword>
<dbReference type="Pfam" id="PF06397">
    <property type="entry name" value="Desulfoferrod_N"/>
    <property type="match status" value="1"/>
</dbReference>
<keyword evidence="4" id="KW-0249">Electron transport</keyword>
<dbReference type="PROSITE" id="PS50905">
    <property type="entry name" value="FERRITIN_LIKE"/>
    <property type="match status" value="1"/>
</dbReference>
<sequence length="221" mass="25451">MKQYQTYKCNTCGCEVEVQEANEQAKLSCCGTEMEMITENLTAVNLMKAFAGESQARNKYEFFGEIAFEEGLHRIARFFKEAAENEKYHAIAELKAYNKLVNNVELDSTANNIQYAADGEKYEHEEMYPNFEAIAKEEGLKEIARMFKGIGKVEVEHEREYLELKEELIKEGFLESDDKDEEWVCEVCGHVHRGKKPPKACPLCAVEKEYFKKRNKDVTVG</sequence>
<dbReference type="SUPFAM" id="SSF57802">
    <property type="entry name" value="Rubredoxin-like"/>
    <property type="match status" value="2"/>
</dbReference>
<dbReference type="CDD" id="cd00729">
    <property type="entry name" value="rubredoxin_SM"/>
    <property type="match status" value="1"/>
</dbReference>
<dbReference type="Gene3D" id="1.20.1260.10">
    <property type="match status" value="1"/>
</dbReference>
<dbReference type="InterPro" id="IPR048574">
    <property type="entry name" value="RUBY_RBDX"/>
</dbReference>
<evidence type="ECO:0000256" key="2">
    <source>
        <dbReference type="ARBA" id="ARBA00022448"/>
    </source>
</evidence>
<dbReference type="InterPro" id="IPR052364">
    <property type="entry name" value="Rubrerythrin"/>
</dbReference>
<feature type="domain" description="Ferritin-like diiron" evidence="7">
    <location>
        <begin position="36"/>
        <end position="172"/>
    </location>
</feature>
<dbReference type="EMBL" id="CP019070">
    <property type="protein sequence ID" value="APW66065.1"/>
    <property type="molecule type" value="Genomic_DNA"/>
</dbReference>
<dbReference type="OrthoDB" id="9799749at2"/>
<dbReference type="InterPro" id="IPR009078">
    <property type="entry name" value="Ferritin-like_SF"/>
</dbReference>
<dbReference type="Proteomes" id="UP000186074">
    <property type="component" value="Chromosome"/>
</dbReference>
<dbReference type="KEGG" id="alp:LPB137_09450"/>
<dbReference type="Pfam" id="PF02915">
    <property type="entry name" value="Rubrerythrin"/>
    <property type="match status" value="1"/>
</dbReference>
<protein>
    <submittedName>
        <fullName evidence="8">Rubrerythrin family protein</fullName>
    </submittedName>
</protein>
<evidence type="ECO:0000313" key="8">
    <source>
        <dbReference type="EMBL" id="APW66065.1"/>
    </source>
</evidence>
<evidence type="ECO:0000256" key="5">
    <source>
        <dbReference type="ARBA" id="ARBA00023004"/>
    </source>
</evidence>
<dbReference type="STRING" id="1850254.LPB137_09450"/>
<comment type="cofactor">
    <cofactor evidence="1">
        <name>Fe(3+)</name>
        <dbReference type="ChEBI" id="CHEBI:29034"/>
    </cofactor>
</comment>
<feature type="domain" description="Rubredoxin-like" evidence="6">
    <location>
        <begin position="180"/>
        <end position="214"/>
    </location>
</feature>
<dbReference type="InterPro" id="IPR004462">
    <property type="entry name" value="Desulfoferrodoxin_N"/>
</dbReference>
<organism evidence="8 9">
    <name type="scientific">Poseidonibacter parvus</name>
    <dbReference type="NCBI Taxonomy" id="1850254"/>
    <lineage>
        <taxon>Bacteria</taxon>
        <taxon>Pseudomonadati</taxon>
        <taxon>Campylobacterota</taxon>
        <taxon>Epsilonproteobacteria</taxon>
        <taxon>Campylobacterales</taxon>
        <taxon>Arcobacteraceae</taxon>
        <taxon>Poseidonibacter</taxon>
    </lineage>
</organism>
<keyword evidence="5" id="KW-0408">Iron</keyword>
<dbReference type="AlphaFoldDB" id="A0A1P8KNG4"/>
<dbReference type="SUPFAM" id="SSF47240">
    <property type="entry name" value="Ferritin-like"/>
    <property type="match status" value="1"/>
</dbReference>
<dbReference type="PANTHER" id="PTHR43865">
    <property type="entry name" value="RUBRERYTHRIN-RELATED"/>
    <property type="match status" value="1"/>
</dbReference>
<evidence type="ECO:0000256" key="4">
    <source>
        <dbReference type="ARBA" id="ARBA00022982"/>
    </source>
</evidence>
<dbReference type="CDD" id="cd01041">
    <property type="entry name" value="Rubrerythrin"/>
    <property type="match status" value="1"/>
</dbReference>
<dbReference type="Gene3D" id="2.20.28.100">
    <property type="entry name" value="Desulphoferrodoxin, N-terminal domain"/>
    <property type="match status" value="1"/>
</dbReference>
<evidence type="ECO:0000259" key="7">
    <source>
        <dbReference type="PROSITE" id="PS50905"/>
    </source>
</evidence>
<proteinExistence type="predicted"/>
<dbReference type="InterPro" id="IPR003251">
    <property type="entry name" value="Rr_diiron-bd_dom"/>
</dbReference>
<accession>A0A1P8KNG4</accession>
<dbReference type="InterPro" id="IPR038094">
    <property type="entry name" value="Desulfoferrodoxin_N_sf"/>
</dbReference>
<keyword evidence="9" id="KW-1185">Reference proteome</keyword>
<dbReference type="PROSITE" id="PS50903">
    <property type="entry name" value="RUBREDOXIN_LIKE"/>
    <property type="match status" value="1"/>
</dbReference>
<reference evidence="8 9" key="1">
    <citation type="submission" date="2017-01" db="EMBL/GenBank/DDBJ databases">
        <title>Genome sequencing of Arcobacter sp. LPB0137.</title>
        <authorList>
            <person name="Lee G.-W."/>
            <person name="Yi H."/>
        </authorList>
    </citation>
    <scope>NUCLEOTIDE SEQUENCE [LARGE SCALE GENOMIC DNA]</scope>
    <source>
        <strain evidence="8 9">LPB0137</strain>
    </source>
</reference>
<dbReference type="Gene3D" id="2.20.28.10">
    <property type="match status" value="1"/>
</dbReference>
<dbReference type="PANTHER" id="PTHR43865:SF1">
    <property type="entry name" value="RUBRERYTHRIN-RELATED"/>
    <property type="match status" value="1"/>
</dbReference>
<dbReference type="GO" id="GO:0005506">
    <property type="term" value="F:iron ion binding"/>
    <property type="evidence" value="ECO:0007669"/>
    <property type="project" value="InterPro"/>
</dbReference>
<keyword evidence="2" id="KW-0813">Transport</keyword>
<dbReference type="InterPro" id="IPR024934">
    <property type="entry name" value="Rubredoxin-like_dom"/>
</dbReference>